<reference evidence="14 15" key="1">
    <citation type="journal article" date="2016" name="Mol. Biol. Evol.">
        <title>Comparative Genomics of Early-Diverging Mushroom-Forming Fungi Provides Insights into the Origins of Lignocellulose Decay Capabilities.</title>
        <authorList>
            <person name="Nagy L.G."/>
            <person name="Riley R."/>
            <person name="Tritt A."/>
            <person name="Adam C."/>
            <person name="Daum C."/>
            <person name="Floudas D."/>
            <person name="Sun H."/>
            <person name="Yadav J.S."/>
            <person name="Pangilinan J."/>
            <person name="Larsson K.H."/>
            <person name="Matsuura K."/>
            <person name="Barry K."/>
            <person name="Labutti K."/>
            <person name="Kuo R."/>
            <person name="Ohm R.A."/>
            <person name="Bhattacharya S.S."/>
            <person name="Shirouzu T."/>
            <person name="Yoshinaga Y."/>
            <person name="Martin F.M."/>
            <person name="Grigoriev I.V."/>
            <person name="Hibbett D.S."/>
        </authorList>
    </citation>
    <scope>NUCLEOTIDE SEQUENCE [LARGE SCALE GENOMIC DNA]</scope>
    <source>
        <strain evidence="14 15">HHB12733</strain>
    </source>
</reference>
<comment type="similarity">
    <text evidence="12">Belongs to the WD repeat PROPPIN family.</text>
</comment>
<keyword evidence="15" id="KW-1185">Reference proteome</keyword>
<keyword evidence="5" id="KW-0926">Vacuole</keyword>
<evidence type="ECO:0000256" key="1">
    <source>
        <dbReference type="ARBA" id="ARBA00004148"/>
    </source>
</evidence>
<evidence type="ECO:0000256" key="8">
    <source>
        <dbReference type="ARBA" id="ARBA00022753"/>
    </source>
</evidence>
<keyword evidence="10" id="KW-0072">Autophagy</keyword>
<keyword evidence="6" id="KW-0853">WD repeat</keyword>
<dbReference type="GO" id="GO:0034045">
    <property type="term" value="C:phagophore assembly site membrane"/>
    <property type="evidence" value="ECO:0007669"/>
    <property type="project" value="UniProtKB-SubCell"/>
</dbReference>
<keyword evidence="8" id="KW-0967">Endosome</keyword>
<name>A0A165CQ52_9BASI</name>
<dbReference type="SMART" id="SM00320">
    <property type="entry name" value="WD40"/>
    <property type="match status" value="2"/>
</dbReference>
<dbReference type="STRING" id="1353952.A0A165CQ52"/>
<keyword evidence="7" id="KW-0677">Repeat</keyword>
<dbReference type="EMBL" id="KV424121">
    <property type="protein sequence ID" value="KZT51183.1"/>
    <property type="molecule type" value="Genomic_DNA"/>
</dbReference>
<gene>
    <name evidence="14" type="ORF">CALCODRAFT_443437</name>
</gene>
<evidence type="ECO:0000256" key="11">
    <source>
        <dbReference type="ARBA" id="ARBA00023136"/>
    </source>
</evidence>
<evidence type="ECO:0000256" key="3">
    <source>
        <dbReference type="ARBA" id="ARBA00004623"/>
    </source>
</evidence>
<keyword evidence="11" id="KW-0472">Membrane</keyword>
<organism evidence="14 15">
    <name type="scientific">Calocera cornea HHB12733</name>
    <dbReference type="NCBI Taxonomy" id="1353952"/>
    <lineage>
        <taxon>Eukaryota</taxon>
        <taxon>Fungi</taxon>
        <taxon>Dikarya</taxon>
        <taxon>Basidiomycota</taxon>
        <taxon>Agaricomycotina</taxon>
        <taxon>Dacrymycetes</taxon>
        <taxon>Dacrymycetales</taxon>
        <taxon>Dacrymycetaceae</taxon>
        <taxon>Calocera</taxon>
    </lineage>
</organism>
<keyword evidence="9" id="KW-0653">Protein transport</keyword>
<dbReference type="FunFam" id="2.130.10.10:FF:000965">
    <property type="entry name" value="Autophagy-like protein 18 Atg18"/>
    <property type="match status" value="1"/>
</dbReference>
<evidence type="ECO:0000256" key="4">
    <source>
        <dbReference type="ARBA" id="ARBA00022448"/>
    </source>
</evidence>
<evidence type="ECO:0000256" key="6">
    <source>
        <dbReference type="ARBA" id="ARBA00022574"/>
    </source>
</evidence>
<evidence type="ECO:0000256" key="13">
    <source>
        <dbReference type="ARBA" id="ARBA00039247"/>
    </source>
</evidence>
<dbReference type="GO" id="GO:0015031">
    <property type="term" value="P:protein transport"/>
    <property type="evidence" value="ECO:0007669"/>
    <property type="project" value="UniProtKB-KW"/>
</dbReference>
<dbReference type="GO" id="GO:0005774">
    <property type="term" value="C:vacuolar membrane"/>
    <property type="evidence" value="ECO:0007669"/>
    <property type="project" value="UniProtKB-SubCell"/>
</dbReference>
<evidence type="ECO:0000256" key="9">
    <source>
        <dbReference type="ARBA" id="ARBA00022927"/>
    </source>
</evidence>
<dbReference type="Proteomes" id="UP000076842">
    <property type="component" value="Unassembled WGS sequence"/>
</dbReference>
<dbReference type="GO" id="GO:0006914">
    <property type="term" value="P:autophagy"/>
    <property type="evidence" value="ECO:0007669"/>
    <property type="project" value="UniProtKB-KW"/>
</dbReference>
<dbReference type="InterPro" id="IPR048720">
    <property type="entry name" value="PROPPIN"/>
</dbReference>
<proteinExistence type="inferred from homology"/>
<dbReference type="AlphaFoldDB" id="A0A165CQ52"/>
<dbReference type="GO" id="GO:0010008">
    <property type="term" value="C:endosome membrane"/>
    <property type="evidence" value="ECO:0007669"/>
    <property type="project" value="UniProtKB-SubCell"/>
</dbReference>
<accession>A0A165CQ52</accession>
<dbReference type="OrthoDB" id="1667587at2759"/>
<dbReference type="InterPro" id="IPR015943">
    <property type="entry name" value="WD40/YVTN_repeat-like_dom_sf"/>
</dbReference>
<dbReference type="PANTHER" id="PTHR11227">
    <property type="entry name" value="WD-REPEAT PROTEIN INTERACTING WITH PHOSPHOINOSIDES WIPI -RELATED"/>
    <property type="match status" value="1"/>
</dbReference>
<sequence length="386" mass="41199">MIFPKSPSTHPQLLFANFNQDFSCVSVGTRQGYSITNCDPFGRVFTKQDGATGIVEMLFCTSLVALVGAADQPSSSPRQLKIVNTKRQSTICELLFPTTILSVKLNRKVLAVVLEAEIYLYDISNMKLLHVIETSPNPHAICALSPSSSACFLAYPSPIPSPSSTSTSPPSSAPQAQNGDVIVFSPLTLSITNVVHAHKSPISCLALSSNGQLLATASEKGTIIRVFSLPGAHKVAQFRRGTREARIHSMNFNNVATLLAVSSASETVHVFRLDDRRAHASGGGAPPGEKQAVSLTGMLSRRSLKLAGGLVGQVGSMLPIPSQVSEMWEPARDFASLKLPGGAGRCVVALSGTMPQVMVISSDGYFYAYNIDLENGGECVLMKQYR</sequence>
<dbReference type="InterPro" id="IPR036322">
    <property type="entry name" value="WD40_repeat_dom_sf"/>
</dbReference>
<dbReference type="FunCoup" id="A0A165CQ52">
    <property type="interactions" value="266"/>
</dbReference>
<keyword evidence="4" id="KW-0813">Transport</keyword>
<dbReference type="Gene3D" id="2.130.10.10">
    <property type="entry name" value="YVTN repeat-like/Quinoprotein amine dehydrogenase"/>
    <property type="match status" value="1"/>
</dbReference>
<evidence type="ECO:0000256" key="7">
    <source>
        <dbReference type="ARBA" id="ARBA00022737"/>
    </source>
</evidence>
<evidence type="ECO:0000256" key="12">
    <source>
        <dbReference type="ARBA" id="ARBA00025740"/>
    </source>
</evidence>
<dbReference type="InterPro" id="IPR001680">
    <property type="entry name" value="WD40_rpt"/>
</dbReference>
<evidence type="ECO:0000313" key="15">
    <source>
        <dbReference type="Proteomes" id="UP000076842"/>
    </source>
</evidence>
<dbReference type="SUPFAM" id="SSF50978">
    <property type="entry name" value="WD40 repeat-like"/>
    <property type="match status" value="1"/>
</dbReference>
<comment type="subcellular location">
    <subcellularLocation>
        <location evidence="2">Endosome membrane</location>
        <topology evidence="2">Peripheral membrane protein</topology>
    </subcellularLocation>
    <subcellularLocation>
        <location evidence="3">Preautophagosomal structure membrane</location>
        <topology evidence="3">Peripheral membrane protein</topology>
    </subcellularLocation>
    <subcellularLocation>
        <location evidence="1">Vacuole membrane</location>
        <topology evidence="1">Peripheral membrane protein</topology>
    </subcellularLocation>
</comment>
<dbReference type="Pfam" id="PF21032">
    <property type="entry name" value="PROPPIN"/>
    <property type="match status" value="1"/>
</dbReference>
<evidence type="ECO:0000313" key="14">
    <source>
        <dbReference type="EMBL" id="KZT51183.1"/>
    </source>
</evidence>
<evidence type="ECO:0000256" key="5">
    <source>
        <dbReference type="ARBA" id="ARBA00022554"/>
    </source>
</evidence>
<protein>
    <recommendedName>
        <fullName evidence="13">Autophagy-related protein 18</fullName>
    </recommendedName>
</protein>
<evidence type="ECO:0000256" key="2">
    <source>
        <dbReference type="ARBA" id="ARBA00004481"/>
    </source>
</evidence>
<evidence type="ECO:0000256" key="10">
    <source>
        <dbReference type="ARBA" id="ARBA00023006"/>
    </source>
</evidence>
<dbReference type="InParanoid" id="A0A165CQ52"/>